<evidence type="ECO:0008006" key="3">
    <source>
        <dbReference type="Google" id="ProtNLM"/>
    </source>
</evidence>
<reference evidence="1 2" key="1">
    <citation type="submission" date="2023-07" db="EMBL/GenBank/DDBJ databases">
        <title>Sequencing the genomes of 1000 actinobacteria strains.</title>
        <authorList>
            <person name="Klenk H.-P."/>
        </authorList>
    </citation>
    <scope>NUCLEOTIDE SEQUENCE [LARGE SCALE GENOMIC DNA]</scope>
    <source>
        <strain evidence="1 2">DSM 44388</strain>
    </source>
</reference>
<accession>A0ABT9P633</accession>
<name>A0ABT9P633_9ACTN</name>
<evidence type="ECO:0000313" key="1">
    <source>
        <dbReference type="EMBL" id="MDP9827894.1"/>
    </source>
</evidence>
<dbReference type="Proteomes" id="UP001235712">
    <property type="component" value="Unassembled WGS sequence"/>
</dbReference>
<keyword evidence="2" id="KW-1185">Reference proteome</keyword>
<proteinExistence type="predicted"/>
<protein>
    <recommendedName>
        <fullName evidence="3">Acetyltransferase (GNAT) family protein</fullName>
    </recommendedName>
</protein>
<dbReference type="EMBL" id="JAUSQZ010000001">
    <property type="protein sequence ID" value="MDP9827894.1"/>
    <property type="molecule type" value="Genomic_DNA"/>
</dbReference>
<organism evidence="1 2">
    <name type="scientific">Kineosporia succinea</name>
    <dbReference type="NCBI Taxonomy" id="84632"/>
    <lineage>
        <taxon>Bacteria</taxon>
        <taxon>Bacillati</taxon>
        <taxon>Actinomycetota</taxon>
        <taxon>Actinomycetes</taxon>
        <taxon>Kineosporiales</taxon>
        <taxon>Kineosporiaceae</taxon>
        <taxon>Kineosporia</taxon>
    </lineage>
</organism>
<comment type="caution">
    <text evidence="1">The sequence shown here is derived from an EMBL/GenBank/DDBJ whole genome shotgun (WGS) entry which is preliminary data.</text>
</comment>
<evidence type="ECO:0000313" key="2">
    <source>
        <dbReference type="Proteomes" id="UP001235712"/>
    </source>
</evidence>
<dbReference type="RefSeq" id="WP_307244516.1">
    <property type="nucleotide sequence ID" value="NZ_JAUSQZ010000001.1"/>
</dbReference>
<sequence length="166" mass="18113">MSAAELRVWDGPATMEHFADVRGVYHLAHPRHSLADHRDLLTRQAAAPGFMTVAAFEGEHLVGCVYGGPLQLGTRWWHGLEPHQGADFSWEDGMRTFAVLDLCLVPGSPAELGDELARALLSHRREQRATTKSPVAAGIASLGWGRRGSAPGPEHDVVVWVRELPV</sequence>
<gene>
    <name evidence="1" type="ORF">J2S57_003643</name>
</gene>